<evidence type="ECO:0000313" key="2">
    <source>
        <dbReference type="Proteomes" id="UP001397290"/>
    </source>
</evidence>
<dbReference type="AlphaFoldDB" id="A0AAW0RMA6"/>
<organism evidence="1 2">
    <name type="scientific">Beauveria asiatica</name>
    <dbReference type="NCBI Taxonomy" id="1069075"/>
    <lineage>
        <taxon>Eukaryota</taxon>
        <taxon>Fungi</taxon>
        <taxon>Dikarya</taxon>
        <taxon>Ascomycota</taxon>
        <taxon>Pezizomycotina</taxon>
        <taxon>Sordariomycetes</taxon>
        <taxon>Hypocreomycetidae</taxon>
        <taxon>Hypocreales</taxon>
        <taxon>Cordycipitaceae</taxon>
        <taxon>Beauveria</taxon>
    </lineage>
</organism>
<evidence type="ECO:0000313" key="1">
    <source>
        <dbReference type="EMBL" id="KAK8143074.1"/>
    </source>
</evidence>
<accession>A0AAW0RMA6</accession>
<proteinExistence type="predicted"/>
<dbReference type="EMBL" id="JAAHCF010000559">
    <property type="protein sequence ID" value="KAK8143074.1"/>
    <property type="molecule type" value="Genomic_DNA"/>
</dbReference>
<protein>
    <submittedName>
        <fullName evidence="1">Uncharacterized protein</fullName>
    </submittedName>
</protein>
<sequence>MIMSFLARKVVALQLRKFVLESLPPNLVYQASPPYSIILQPACSPWHAAAAYEAARLSARLRLRHQPNRHPLRKPAALLACFCTRAKFYRQIGDAHRSKASFSGTRCTGSEWLASEGGCRAHIVQCR</sequence>
<reference evidence="1 2" key="1">
    <citation type="submission" date="2020-02" db="EMBL/GenBank/DDBJ databases">
        <title>Comparative genomics of the hypocrealean fungal genus Beauvera.</title>
        <authorList>
            <person name="Showalter D.N."/>
            <person name="Bushley K.E."/>
            <person name="Rehner S.A."/>
        </authorList>
    </citation>
    <scope>NUCLEOTIDE SEQUENCE [LARGE SCALE GENOMIC DNA]</scope>
    <source>
        <strain evidence="1 2">ARSEF4384</strain>
    </source>
</reference>
<comment type="caution">
    <text evidence="1">The sequence shown here is derived from an EMBL/GenBank/DDBJ whole genome shotgun (WGS) entry which is preliminary data.</text>
</comment>
<name>A0AAW0RMA6_9HYPO</name>
<dbReference type="Proteomes" id="UP001397290">
    <property type="component" value="Unassembled WGS sequence"/>
</dbReference>
<keyword evidence="2" id="KW-1185">Reference proteome</keyword>
<gene>
    <name evidence="1" type="ORF">G3M48_007748</name>
</gene>